<dbReference type="SUPFAM" id="SSF103359">
    <property type="entry name" value="Suppressor of Fused, N-terminal domain"/>
    <property type="match status" value="1"/>
</dbReference>
<dbReference type="Pfam" id="PF05076">
    <property type="entry name" value="SUFU"/>
    <property type="match status" value="1"/>
</dbReference>
<evidence type="ECO:0000313" key="2">
    <source>
        <dbReference type="EMBL" id="EHQ29579.1"/>
    </source>
</evidence>
<dbReference type="HOGENOM" id="CLU_101399_0_0_10"/>
<proteinExistence type="predicted"/>
<dbReference type="Proteomes" id="UP000002774">
    <property type="component" value="Chromosome"/>
</dbReference>
<name>H1YC16_9SPHI</name>
<keyword evidence="3" id="KW-1185">Reference proteome</keyword>
<sequence length="216" mass="25208">MTKEEYKQKFTDEDAVGWLAIDHEFEKLYPKQEPKHYGTVIKYMLGGEEPLDGLSIYESAKQANHFHIVSYGFSELYYDEESAGEEFSKWGFELTFRIKKINSEKPEDQIWALNLMQNLAKYVFKNNKWFEEYHTIDAKGPIRLDYDTDITALVFVNDPELNVIETAHGQVQFLQIVGISTEQYEALKQCETQGDRADFISRLKIENPLLITDLNN</sequence>
<dbReference type="InterPro" id="IPR020941">
    <property type="entry name" value="SUFU-like_domain"/>
</dbReference>
<protein>
    <submittedName>
        <fullName evidence="2">Suppressor of fused</fullName>
    </submittedName>
</protein>
<evidence type="ECO:0000313" key="3">
    <source>
        <dbReference type="Proteomes" id="UP000002774"/>
    </source>
</evidence>
<organism evidence="2 3">
    <name type="scientific">Mucilaginibacter paludis DSM 18603</name>
    <dbReference type="NCBI Taxonomy" id="714943"/>
    <lineage>
        <taxon>Bacteria</taxon>
        <taxon>Pseudomonadati</taxon>
        <taxon>Bacteroidota</taxon>
        <taxon>Sphingobacteriia</taxon>
        <taxon>Sphingobacteriales</taxon>
        <taxon>Sphingobacteriaceae</taxon>
        <taxon>Mucilaginibacter</taxon>
    </lineage>
</organism>
<dbReference type="EMBL" id="CM001403">
    <property type="protein sequence ID" value="EHQ29579.1"/>
    <property type="molecule type" value="Genomic_DNA"/>
</dbReference>
<accession>H1YC16</accession>
<dbReference type="STRING" id="714943.Mucpa_5508"/>
<gene>
    <name evidence="2" type="ORF">Mucpa_5508</name>
</gene>
<dbReference type="OrthoDB" id="9023549at2"/>
<dbReference type="GO" id="GO:0005737">
    <property type="term" value="C:cytoplasm"/>
    <property type="evidence" value="ECO:0007669"/>
    <property type="project" value="TreeGrafter"/>
</dbReference>
<dbReference type="InterPro" id="IPR007768">
    <property type="entry name" value="Suppressor_of_fused"/>
</dbReference>
<dbReference type="eggNOG" id="ENOG502Z7T1">
    <property type="taxonomic scope" value="Bacteria"/>
</dbReference>
<dbReference type="InterPro" id="IPR037181">
    <property type="entry name" value="SUFU_N"/>
</dbReference>
<dbReference type="RefSeq" id="WP_008510863.1">
    <property type="nucleotide sequence ID" value="NZ_CM001403.1"/>
</dbReference>
<dbReference type="PANTHER" id="PTHR10928:SF2">
    <property type="entry name" value="SUPPRESSOR OF FUSED HOMOLOG"/>
    <property type="match status" value="1"/>
</dbReference>
<dbReference type="PANTHER" id="PTHR10928">
    <property type="entry name" value="SUPPRESSOR OF FUSED"/>
    <property type="match status" value="1"/>
</dbReference>
<reference evidence="2" key="1">
    <citation type="submission" date="2011-09" db="EMBL/GenBank/DDBJ databases">
        <title>The permanent draft genome of Mucilaginibacter paludis DSM 18603.</title>
        <authorList>
            <consortium name="US DOE Joint Genome Institute (JGI-PGF)"/>
            <person name="Lucas S."/>
            <person name="Han J."/>
            <person name="Lapidus A."/>
            <person name="Bruce D."/>
            <person name="Goodwin L."/>
            <person name="Pitluck S."/>
            <person name="Peters L."/>
            <person name="Kyrpides N."/>
            <person name="Mavromatis K."/>
            <person name="Ivanova N."/>
            <person name="Mikhailova N."/>
            <person name="Held B."/>
            <person name="Detter J.C."/>
            <person name="Tapia R."/>
            <person name="Han C."/>
            <person name="Land M."/>
            <person name="Hauser L."/>
            <person name="Markowitz V."/>
            <person name="Cheng J.-F."/>
            <person name="Hugenholtz P."/>
            <person name="Woyke T."/>
            <person name="Wu D."/>
            <person name="Tindall B."/>
            <person name="Brambilla E."/>
            <person name="Klenk H.-P."/>
            <person name="Eisen J.A."/>
        </authorList>
    </citation>
    <scope>NUCLEOTIDE SEQUENCE [LARGE SCALE GENOMIC DNA]</scope>
    <source>
        <strain evidence="2">DSM 18603</strain>
    </source>
</reference>
<dbReference type="AlphaFoldDB" id="H1YC16"/>
<evidence type="ECO:0000259" key="1">
    <source>
        <dbReference type="Pfam" id="PF05076"/>
    </source>
</evidence>
<feature type="domain" description="Suppressor of fused-like" evidence="1">
    <location>
        <begin position="47"/>
        <end position="215"/>
    </location>
</feature>